<gene>
    <name evidence="3" type="ORF">H0H81_012080</name>
</gene>
<evidence type="ECO:0000313" key="3">
    <source>
        <dbReference type="EMBL" id="KAG5635191.1"/>
    </source>
</evidence>
<dbReference type="Gene3D" id="1.10.510.10">
    <property type="entry name" value="Transferase(Phosphotransferase) domain 1"/>
    <property type="match status" value="1"/>
</dbReference>
<reference evidence="3" key="1">
    <citation type="submission" date="2021-02" db="EMBL/GenBank/DDBJ databases">
        <authorList>
            <person name="Nieuwenhuis M."/>
            <person name="Van De Peppel L.J.J."/>
        </authorList>
    </citation>
    <scope>NUCLEOTIDE SEQUENCE</scope>
    <source>
        <strain evidence="3">D49</strain>
    </source>
</reference>
<name>A0A9P7K4U2_9AGAR</name>
<dbReference type="AlphaFoldDB" id="A0A9P7K4U2"/>
<organism evidence="3 4">
    <name type="scientific">Sphagnurus paluster</name>
    <dbReference type="NCBI Taxonomy" id="117069"/>
    <lineage>
        <taxon>Eukaryota</taxon>
        <taxon>Fungi</taxon>
        <taxon>Dikarya</taxon>
        <taxon>Basidiomycota</taxon>
        <taxon>Agaricomycotina</taxon>
        <taxon>Agaricomycetes</taxon>
        <taxon>Agaricomycetidae</taxon>
        <taxon>Agaricales</taxon>
        <taxon>Tricholomatineae</taxon>
        <taxon>Lyophyllaceae</taxon>
        <taxon>Sphagnurus</taxon>
    </lineage>
</organism>
<dbReference type="OrthoDB" id="1668230at2759"/>
<reference evidence="3" key="2">
    <citation type="submission" date="2021-10" db="EMBL/GenBank/DDBJ databases">
        <title>Phylogenomics reveals ancestral predisposition of the termite-cultivated fungus Termitomyces towards a domesticated lifestyle.</title>
        <authorList>
            <person name="Auxier B."/>
            <person name="Grum-Grzhimaylo A."/>
            <person name="Cardenas M.E."/>
            <person name="Lodge J.D."/>
            <person name="Laessoe T."/>
            <person name="Pedersen O."/>
            <person name="Smith M.E."/>
            <person name="Kuyper T.W."/>
            <person name="Franco-Molano E.A."/>
            <person name="Baroni T.J."/>
            <person name="Aanen D.K."/>
        </authorList>
    </citation>
    <scope>NUCLEOTIDE SEQUENCE</scope>
    <source>
        <strain evidence="3">D49</strain>
    </source>
</reference>
<dbReference type="PROSITE" id="PS50011">
    <property type="entry name" value="PROTEIN_KINASE_DOM"/>
    <property type="match status" value="1"/>
</dbReference>
<dbReference type="InterPro" id="IPR011009">
    <property type="entry name" value="Kinase-like_dom_sf"/>
</dbReference>
<dbReference type="Proteomes" id="UP000717328">
    <property type="component" value="Unassembled WGS sequence"/>
</dbReference>
<evidence type="ECO:0000313" key="4">
    <source>
        <dbReference type="Proteomes" id="UP000717328"/>
    </source>
</evidence>
<evidence type="ECO:0000256" key="1">
    <source>
        <dbReference type="SAM" id="MobiDB-lite"/>
    </source>
</evidence>
<dbReference type="InterPro" id="IPR051681">
    <property type="entry name" value="Ser/Thr_Kinases-Pseudokinases"/>
</dbReference>
<dbReference type="InterPro" id="IPR000719">
    <property type="entry name" value="Prot_kinase_dom"/>
</dbReference>
<dbReference type="InterPro" id="IPR001245">
    <property type="entry name" value="Ser-Thr/Tyr_kinase_cat_dom"/>
</dbReference>
<dbReference type="PANTHER" id="PTHR44329:SF214">
    <property type="entry name" value="PROTEIN KINASE DOMAIN-CONTAINING PROTEIN"/>
    <property type="match status" value="1"/>
</dbReference>
<dbReference type="GO" id="GO:0005524">
    <property type="term" value="F:ATP binding"/>
    <property type="evidence" value="ECO:0007669"/>
    <property type="project" value="InterPro"/>
</dbReference>
<feature type="domain" description="Protein kinase" evidence="2">
    <location>
        <begin position="97"/>
        <end position="331"/>
    </location>
</feature>
<accession>A0A9P7K4U2</accession>
<dbReference type="Pfam" id="PF07714">
    <property type="entry name" value="PK_Tyr_Ser-Thr"/>
    <property type="match status" value="1"/>
</dbReference>
<dbReference type="SUPFAM" id="SSF56112">
    <property type="entry name" value="Protein kinase-like (PK-like)"/>
    <property type="match status" value="1"/>
</dbReference>
<proteinExistence type="predicted"/>
<protein>
    <recommendedName>
        <fullName evidence="2">Protein kinase domain-containing protein</fullName>
    </recommendedName>
</protein>
<feature type="region of interest" description="Disordered" evidence="1">
    <location>
        <begin position="31"/>
        <end position="53"/>
    </location>
</feature>
<dbReference type="GO" id="GO:0004674">
    <property type="term" value="F:protein serine/threonine kinase activity"/>
    <property type="evidence" value="ECO:0007669"/>
    <property type="project" value="TreeGrafter"/>
</dbReference>
<dbReference type="PANTHER" id="PTHR44329">
    <property type="entry name" value="SERINE/THREONINE-PROTEIN KINASE TNNI3K-RELATED"/>
    <property type="match status" value="1"/>
</dbReference>
<comment type="caution">
    <text evidence="3">The sequence shown here is derived from an EMBL/GenBank/DDBJ whole genome shotgun (WGS) entry which is preliminary data.</text>
</comment>
<sequence>MRDAMDQTLRIHVEEISDAVTAMQRFLEQLLPDGQGEQETGKKSSNYEADTERVPQIDRGFQREFLQAAIDILMHVSFDRGEFTQLPPWAITPYEVLPDGKKIKAGSFSDIYAGHWCGRVVAVKVLAPATPSKLFLEHVAAWRVLDHPNVLKLYGATSATTRPIFLICPYLQYGNLVKFLKNAAAGVTGGTMTEAEASLVGSSSGVRPRRSFTFMLEIAQGMAYLHRNNVLHGELKGEKVLMSDKLQCVVSGFGQRELKSTTYHISGAPINPPITLRWQSPEVMSGNLKLTPQMDIYSYAMACVEILTHGKMPWDKASDEIVRELVLSECD</sequence>
<keyword evidence="4" id="KW-1185">Reference proteome</keyword>
<evidence type="ECO:0000259" key="2">
    <source>
        <dbReference type="PROSITE" id="PS50011"/>
    </source>
</evidence>
<dbReference type="EMBL" id="JABCKI010006153">
    <property type="protein sequence ID" value="KAG5635191.1"/>
    <property type="molecule type" value="Genomic_DNA"/>
</dbReference>